<evidence type="ECO:0000256" key="1">
    <source>
        <dbReference type="ARBA" id="ARBA00022729"/>
    </source>
</evidence>
<dbReference type="Proteomes" id="UP001225034">
    <property type="component" value="Unassembled WGS sequence"/>
</dbReference>
<keyword evidence="6" id="KW-1185">Reference proteome</keyword>
<dbReference type="PROSITE" id="PS51257">
    <property type="entry name" value="PROKAR_LIPOPROTEIN"/>
    <property type="match status" value="1"/>
</dbReference>
<evidence type="ECO:0000256" key="3">
    <source>
        <dbReference type="SAM" id="MobiDB-lite"/>
    </source>
</evidence>
<dbReference type="EMBL" id="JAUSUA010000002">
    <property type="protein sequence ID" value="MDQ0206621.1"/>
    <property type="molecule type" value="Genomic_DNA"/>
</dbReference>
<keyword evidence="2" id="KW-0862">Zinc</keyword>
<name>A0ABT9YG09_9BACI</name>
<keyword evidence="1" id="KW-0732">Signal</keyword>
<protein>
    <submittedName>
        <fullName evidence="5">Zinc transport system substrate-binding protein</fullName>
    </submittedName>
</protein>
<dbReference type="SUPFAM" id="SSF50814">
    <property type="entry name" value="Lipocalins"/>
    <property type="match status" value="1"/>
</dbReference>
<dbReference type="Pfam" id="PF09223">
    <property type="entry name" value="ZinT"/>
    <property type="match status" value="1"/>
</dbReference>
<organism evidence="5 6">
    <name type="scientific">Alkalicoccobacillus murimartini</name>
    <dbReference type="NCBI Taxonomy" id="171685"/>
    <lineage>
        <taxon>Bacteria</taxon>
        <taxon>Bacillati</taxon>
        <taxon>Bacillota</taxon>
        <taxon>Bacilli</taxon>
        <taxon>Bacillales</taxon>
        <taxon>Bacillaceae</taxon>
        <taxon>Alkalicoccobacillus</taxon>
    </lineage>
</organism>
<feature type="region of interest" description="Disordered" evidence="3">
    <location>
        <begin position="25"/>
        <end position="57"/>
    </location>
</feature>
<evidence type="ECO:0000313" key="5">
    <source>
        <dbReference type="EMBL" id="MDQ0206621.1"/>
    </source>
</evidence>
<feature type="domain" description="ZinT" evidence="4">
    <location>
        <begin position="160"/>
        <end position="337"/>
    </location>
</feature>
<accession>A0ABT9YG09</accession>
<evidence type="ECO:0000256" key="2">
    <source>
        <dbReference type="ARBA" id="ARBA00022833"/>
    </source>
</evidence>
<dbReference type="RefSeq" id="WP_306981287.1">
    <property type="nucleotide sequence ID" value="NZ_JAUSUA010000002.1"/>
</dbReference>
<comment type="caution">
    <text evidence="5">The sequence shown here is derived from an EMBL/GenBank/DDBJ whole genome shotgun (WGS) entry which is preliminary data.</text>
</comment>
<proteinExistence type="predicted"/>
<evidence type="ECO:0000313" key="6">
    <source>
        <dbReference type="Proteomes" id="UP001225034"/>
    </source>
</evidence>
<dbReference type="InterPro" id="IPR012674">
    <property type="entry name" value="Calycin"/>
</dbReference>
<reference evidence="5 6" key="1">
    <citation type="submission" date="2023-07" db="EMBL/GenBank/DDBJ databases">
        <title>Genomic Encyclopedia of Type Strains, Phase IV (KMG-IV): sequencing the most valuable type-strain genomes for metagenomic binning, comparative biology and taxonomic classification.</title>
        <authorList>
            <person name="Goeker M."/>
        </authorList>
    </citation>
    <scope>NUCLEOTIDE SEQUENCE [LARGE SCALE GENOMIC DNA]</scope>
    <source>
        <strain evidence="5 6">DSM 19154</strain>
    </source>
</reference>
<dbReference type="InterPro" id="IPR015304">
    <property type="entry name" value="ZinT_dom"/>
</dbReference>
<gene>
    <name evidence="5" type="ORF">J2S05_001420</name>
</gene>
<dbReference type="Gene3D" id="2.40.128.20">
    <property type="match status" value="1"/>
</dbReference>
<sequence length="337" mass="38864">MKKVMMEWSSLTAIIFLLVGCQTSGSDGGESANAEPQATEEVEESEHEHGNDDNAPEDVIITGLADHYHTGDTIELTAELEEDTEYDHWHWYIREDHDDEWEAVPDLGGTDYQGEATVDGQEIKAVLFDNDHEAYVQSEPIEVVIDDHGHDHSHAHDEESQKIYEGYFEDDQIEDRTLSDWQGDWQSVYPYLQSGDLDEVFTHKAEEGDMTAEEYKEYYEIGYETDVDRIVIENNTFTFFEEGQESSGDYTYDGYEILTYEKGNRGVRFIFKLEGEAEGMPGYIQFSDHSIFPTDSHHYHLYWGDDREALLDEVTNWPTYYPSDLDADEIAHEMIAH</sequence>
<evidence type="ECO:0000259" key="4">
    <source>
        <dbReference type="Pfam" id="PF09223"/>
    </source>
</evidence>